<gene>
    <name evidence="1" type="ORF">KL86DPRO_70040</name>
</gene>
<reference evidence="1" key="1">
    <citation type="submission" date="2016-04" db="EMBL/GenBank/DDBJ databases">
        <authorList>
            <person name="Evans L.H."/>
            <person name="Alamgir A."/>
            <person name="Owens N."/>
            <person name="Weber N.D."/>
            <person name="Virtaneva K."/>
            <person name="Barbian K."/>
            <person name="Babar A."/>
            <person name="Rosenke K."/>
        </authorList>
    </citation>
    <scope>NUCLEOTIDE SEQUENCE</scope>
    <source>
        <strain evidence="1">86</strain>
    </source>
</reference>
<name>A0A212KGG4_9DELT</name>
<accession>A0A212KGG4</accession>
<sequence>MPPYTAVAYPKALRDFLIGHTRQHQCKDLFAARGQLEEVKRVRFVLIKNVQHFNIAMSAKQFSHCEEMEMDCIDPNR</sequence>
<evidence type="ECO:0000313" key="1">
    <source>
        <dbReference type="EMBL" id="SBW10810.1"/>
    </source>
</evidence>
<dbReference type="AlphaFoldDB" id="A0A212KGG4"/>
<proteinExistence type="predicted"/>
<dbReference type="EMBL" id="FLUQ01000007">
    <property type="protein sequence ID" value="SBW10810.1"/>
    <property type="molecule type" value="Genomic_DNA"/>
</dbReference>
<protein>
    <submittedName>
        <fullName evidence="1">Uncharacterized protein</fullName>
    </submittedName>
</protein>
<organism evidence="1">
    <name type="scientific">uncultured delta proteobacterium</name>
    <dbReference type="NCBI Taxonomy" id="34034"/>
    <lineage>
        <taxon>Bacteria</taxon>
        <taxon>Deltaproteobacteria</taxon>
        <taxon>environmental samples</taxon>
    </lineage>
</organism>